<evidence type="ECO:0000256" key="5">
    <source>
        <dbReference type="ARBA" id="ARBA00022691"/>
    </source>
</evidence>
<dbReference type="GO" id="GO:0005739">
    <property type="term" value="C:mitochondrion"/>
    <property type="evidence" value="ECO:0007669"/>
    <property type="project" value="TreeGrafter"/>
</dbReference>
<dbReference type="EMBL" id="CM026432">
    <property type="protein sequence ID" value="KAG0557574.1"/>
    <property type="molecule type" value="Genomic_DNA"/>
</dbReference>
<reference evidence="9 10" key="1">
    <citation type="submission" date="2020-06" db="EMBL/GenBank/DDBJ databases">
        <title>WGS assembly of Ceratodon purpureus strain R40.</title>
        <authorList>
            <person name="Carey S.B."/>
            <person name="Jenkins J."/>
            <person name="Shu S."/>
            <person name="Lovell J.T."/>
            <person name="Sreedasyam A."/>
            <person name="Maumus F."/>
            <person name="Tiley G.P."/>
            <person name="Fernandez-Pozo N."/>
            <person name="Barry K."/>
            <person name="Chen C."/>
            <person name="Wang M."/>
            <person name="Lipzen A."/>
            <person name="Daum C."/>
            <person name="Saski C.A."/>
            <person name="Payton A.C."/>
            <person name="Mcbreen J.C."/>
            <person name="Conrad R.E."/>
            <person name="Kollar L.M."/>
            <person name="Olsson S."/>
            <person name="Huttunen S."/>
            <person name="Landis J.B."/>
            <person name="Wickett N.J."/>
            <person name="Johnson M.G."/>
            <person name="Rensing S.A."/>
            <person name="Grimwood J."/>
            <person name="Schmutz J."/>
            <person name="Mcdaniel S.F."/>
        </authorList>
    </citation>
    <scope>NUCLEOTIDE SEQUENCE [LARGE SCALE GENOMIC DNA]</scope>
    <source>
        <strain evidence="9 10">R40</strain>
    </source>
</reference>
<protein>
    <recommendedName>
        <fullName evidence="8">ETFB lysine methyltransferase</fullName>
    </recommendedName>
    <alternativeName>
        <fullName evidence="7">Protein N-lysine methyltransferase METTL20</fullName>
    </alternativeName>
</protein>
<dbReference type="SUPFAM" id="SSF53335">
    <property type="entry name" value="S-adenosyl-L-methionine-dependent methyltransferases"/>
    <property type="match status" value="1"/>
</dbReference>
<keyword evidence="5" id="KW-0949">S-adenosyl-L-methionine</keyword>
<evidence type="ECO:0000256" key="6">
    <source>
        <dbReference type="ARBA" id="ARBA00037932"/>
    </source>
</evidence>
<evidence type="ECO:0000256" key="3">
    <source>
        <dbReference type="ARBA" id="ARBA00022603"/>
    </source>
</evidence>
<dbReference type="Proteomes" id="UP000822688">
    <property type="component" value="Chromosome 11"/>
</dbReference>
<keyword evidence="3" id="KW-0489">Methyltransferase</keyword>
<dbReference type="AlphaFoldDB" id="A0A8T0GGZ3"/>
<comment type="similarity">
    <text evidence="1">Belongs to the methyltransferase superfamily. PrmA family.</text>
</comment>
<comment type="caution">
    <text evidence="9">The sequence shown here is derived from an EMBL/GenBank/DDBJ whole genome shotgun (WGS) entry which is preliminary data.</text>
</comment>
<gene>
    <name evidence="9" type="ORF">KC19_11G141400</name>
</gene>
<dbReference type="Pfam" id="PF06325">
    <property type="entry name" value="PrmA"/>
    <property type="match status" value="1"/>
</dbReference>
<evidence type="ECO:0000256" key="7">
    <source>
        <dbReference type="ARBA" id="ARBA00041867"/>
    </source>
</evidence>
<evidence type="ECO:0000313" key="10">
    <source>
        <dbReference type="Proteomes" id="UP000822688"/>
    </source>
</evidence>
<evidence type="ECO:0000256" key="8">
    <source>
        <dbReference type="ARBA" id="ARBA00042266"/>
    </source>
</evidence>
<evidence type="ECO:0000256" key="2">
    <source>
        <dbReference type="ARBA" id="ARBA00022490"/>
    </source>
</evidence>
<dbReference type="GO" id="GO:0016279">
    <property type="term" value="F:protein-lysine N-methyltransferase activity"/>
    <property type="evidence" value="ECO:0007669"/>
    <property type="project" value="TreeGrafter"/>
</dbReference>
<keyword evidence="10" id="KW-1185">Reference proteome</keyword>
<evidence type="ECO:0000256" key="4">
    <source>
        <dbReference type="ARBA" id="ARBA00022679"/>
    </source>
</evidence>
<dbReference type="InterPro" id="IPR029063">
    <property type="entry name" value="SAM-dependent_MTases_sf"/>
</dbReference>
<dbReference type="NCBIfam" id="TIGR00406">
    <property type="entry name" value="prmA"/>
    <property type="match status" value="1"/>
</dbReference>
<dbReference type="Gene3D" id="3.40.50.150">
    <property type="entry name" value="Vaccinia Virus protein VP39"/>
    <property type="match status" value="1"/>
</dbReference>
<accession>A0A8T0GGZ3</accession>
<dbReference type="HAMAP" id="MF_00735">
    <property type="entry name" value="Methyltr_PrmA"/>
    <property type="match status" value="1"/>
</dbReference>
<dbReference type="PANTHER" id="PTHR43648:SF1">
    <property type="entry name" value="ELECTRON TRANSFER FLAVOPROTEIN BETA SUBUNIT LYSINE METHYLTRANSFERASE"/>
    <property type="match status" value="1"/>
</dbReference>
<evidence type="ECO:0000256" key="1">
    <source>
        <dbReference type="ARBA" id="ARBA00009741"/>
    </source>
</evidence>
<sequence length="426" mass="45563">MPHWWTLCIEAYPIRRLLSPPPTPFSLLRRSSAALLLPPPPPSRLPLARPRASLGTVFSSSATSSFCLGPHLARSSPPARLFASSSSSSSSQTYSFTPSPAMQSVRISSAGDVADALMEALLCFGAASCSIEDTNLGAPKEQEIYSDGPIPWQSGKRQLWKESTITALFAAGDDVGEALAMAANSVGLKEMPLYEVEELEDCDWVLEVESQFKPVEVSQGLWIVPKWSQPPDAKALNVIIDPGLAFGTGEHPTTRLCLQWLHHVVSPGDKILDYGTGSGILSIAALKMGAAHAVGVDIDPVAISSAEYNASLNNLKPDTLQVYVAPADGDDPVPKEFTDFDVVAANILLNPLVELVGRITGYCKPGGLVGVSGILVEQVPQVKEAYSKYLEGIAVSYDNGWACVSGRKKRFVQTTAETTDSQELHS</sequence>
<dbReference type="InterPro" id="IPR004498">
    <property type="entry name" value="Ribosomal_PrmA_MeTrfase"/>
</dbReference>
<dbReference type="PANTHER" id="PTHR43648">
    <property type="entry name" value="ELECTRON TRANSFER FLAVOPROTEIN BETA SUBUNIT LYSINE METHYLTRANSFERASE"/>
    <property type="match status" value="1"/>
</dbReference>
<comment type="similarity">
    <text evidence="6">Belongs to the methyltransferase superfamily. ETFBKMT family.</text>
</comment>
<dbReference type="CDD" id="cd02440">
    <property type="entry name" value="AdoMet_MTases"/>
    <property type="match status" value="1"/>
</dbReference>
<name>A0A8T0GGZ3_CERPU</name>
<dbReference type="InterPro" id="IPR050078">
    <property type="entry name" value="Ribosomal_L11_MeTrfase_PrmA"/>
</dbReference>
<keyword evidence="4" id="KW-0808">Transferase</keyword>
<proteinExistence type="inferred from homology"/>
<organism evidence="9 10">
    <name type="scientific">Ceratodon purpureus</name>
    <name type="common">Fire moss</name>
    <name type="synonym">Dicranum purpureum</name>
    <dbReference type="NCBI Taxonomy" id="3225"/>
    <lineage>
        <taxon>Eukaryota</taxon>
        <taxon>Viridiplantae</taxon>
        <taxon>Streptophyta</taxon>
        <taxon>Embryophyta</taxon>
        <taxon>Bryophyta</taxon>
        <taxon>Bryophytina</taxon>
        <taxon>Bryopsida</taxon>
        <taxon>Dicranidae</taxon>
        <taxon>Pseudoditrichales</taxon>
        <taxon>Ditrichaceae</taxon>
        <taxon>Ceratodon</taxon>
    </lineage>
</organism>
<keyword evidence="2" id="KW-0963">Cytoplasm</keyword>
<evidence type="ECO:0000313" key="9">
    <source>
        <dbReference type="EMBL" id="KAG0557574.1"/>
    </source>
</evidence>
<dbReference type="GO" id="GO:0032259">
    <property type="term" value="P:methylation"/>
    <property type="evidence" value="ECO:0007669"/>
    <property type="project" value="UniProtKB-KW"/>
</dbReference>